<dbReference type="InterPro" id="IPR002110">
    <property type="entry name" value="Ankyrin_rpt"/>
</dbReference>
<proteinExistence type="predicted"/>
<dbReference type="OrthoDB" id="539213at2759"/>
<dbReference type="PANTHER" id="PTHR24201">
    <property type="entry name" value="ANK_REP_REGION DOMAIN-CONTAINING PROTEIN"/>
    <property type="match status" value="1"/>
</dbReference>
<organism evidence="4 5">
    <name type="scientific">Lepidopterella palustris CBS 459.81</name>
    <dbReference type="NCBI Taxonomy" id="1314670"/>
    <lineage>
        <taxon>Eukaryota</taxon>
        <taxon>Fungi</taxon>
        <taxon>Dikarya</taxon>
        <taxon>Ascomycota</taxon>
        <taxon>Pezizomycotina</taxon>
        <taxon>Dothideomycetes</taxon>
        <taxon>Pleosporomycetidae</taxon>
        <taxon>Mytilinidiales</taxon>
        <taxon>Argynnaceae</taxon>
        <taxon>Lepidopterella</taxon>
    </lineage>
</organism>
<feature type="repeat" description="ANK" evidence="3">
    <location>
        <begin position="98"/>
        <end position="130"/>
    </location>
</feature>
<sequence length="160" mass="16558">MRPANFEYIQPALDAGSDVNSPGHGMGARTPIQVAAEVGNLDLLIEFLLAYGADVNADAGIDGGLTALQGAAIQGHMKLALLLLDAGADVNGDPAPIEGRTALDGAAEHGRLDMVQFLLNAKAMGDKEGKSRYDRAVGLAEENGHFAVVELLKSHSAGLE</sequence>
<dbReference type="PROSITE" id="PS50088">
    <property type="entry name" value="ANK_REPEAT"/>
    <property type="match status" value="3"/>
</dbReference>
<name>A0A8E2JFR3_9PEZI</name>
<protein>
    <submittedName>
        <fullName evidence="4">Ankyrin</fullName>
    </submittedName>
</protein>
<gene>
    <name evidence="4" type="ORF">K432DRAFT_297928</name>
</gene>
<reference evidence="4 5" key="1">
    <citation type="journal article" date="2016" name="Nat. Commun.">
        <title>Ectomycorrhizal ecology is imprinted in the genome of the dominant symbiotic fungus Cenococcum geophilum.</title>
        <authorList>
            <consortium name="DOE Joint Genome Institute"/>
            <person name="Peter M."/>
            <person name="Kohler A."/>
            <person name="Ohm R.A."/>
            <person name="Kuo A."/>
            <person name="Krutzmann J."/>
            <person name="Morin E."/>
            <person name="Arend M."/>
            <person name="Barry K.W."/>
            <person name="Binder M."/>
            <person name="Choi C."/>
            <person name="Clum A."/>
            <person name="Copeland A."/>
            <person name="Grisel N."/>
            <person name="Haridas S."/>
            <person name="Kipfer T."/>
            <person name="LaButti K."/>
            <person name="Lindquist E."/>
            <person name="Lipzen A."/>
            <person name="Maire R."/>
            <person name="Meier B."/>
            <person name="Mihaltcheva S."/>
            <person name="Molinier V."/>
            <person name="Murat C."/>
            <person name="Poggeler S."/>
            <person name="Quandt C.A."/>
            <person name="Sperisen C."/>
            <person name="Tritt A."/>
            <person name="Tisserant E."/>
            <person name="Crous P.W."/>
            <person name="Henrissat B."/>
            <person name="Nehls U."/>
            <person name="Egli S."/>
            <person name="Spatafora J.W."/>
            <person name="Grigoriev I.V."/>
            <person name="Martin F.M."/>
        </authorList>
    </citation>
    <scope>NUCLEOTIDE SEQUENCE [LARGE SCALE GENOMIC DNA]</scope>
    <source>
        <strain evidence="4 5">CBS 459.81</strain>
    </source>
</reference>
<dbReference type="EMBL" id="KV744965">
    <property type="protein sequence ID" value="OCK80314.1"/>
    <property type="molecule type" value="Genomic_DNA"/>
</dbReference>
<evidence type="ECO:0000313" key="5">
    <source>
        <dbReference type="Proteomes" id="UP000250266"/>
    </source>
</evidence>
<dbReference type="SMART" id="SM00248">
    <property type="entry name" value="ANK"/>
    <property type="match status" value="3"/>
</dbReference>
<feature type="repeat" description="ANK" evidence="3">
    <location>
        <begin position="63"/>
        <end position="95"/>
    </location>
</feature>
<evidence type="ECO:0000256" key="1">
    <source>
        <dbReference type="ARBA" id="ARBA00022737"/>
    </source>
</evidence>
<dbReference type="InterPro" id="IPR050776">
    <property type="entry name" value="Ank_Repeat/CDKN_Inhibitor"/>
</dbReference>
<dbReference type="InterPro" id="IPR036770">
    <property type="entry name" value="Ankyrin_rpt-contain_sf"/>
</dbReference>
<evidence type="ECO:0000256" key="2">
    <source>
        <dbReference type="ARBA" id="ARBA00023043"/>
    </source>
</evidence>
<evidence type="ECO:0000313" key="4">
    <source>
        <dbReference type="EMBL" id="OCK80314.1"/>
    </source>
</evidence>
<evidence type="ECO:0000256" key="3">
    <source>
        <dbReference type="PROSITE-ProRule" id="PRU00023"/>
    </source>
</evidence>
<accession>A0A8E2JFR3</accession>
<dbReference type="Gene3D" id="1.25.40.20">
    <property type="entry name" value="Ankyrin repeat-containing domain"/>
    <property type="match status" value="1"/>
</dbReference>
<feature type="repeat" description="ANK" evidence="3">
    <location>
        <begin position="27"/>
        <end position="60"/>
    </location>
</feature>
<dbReference type="PRINTS" id="PR01415">
    <property type="entry name" value="ANKYRIN"/>
</dbReference>
<dbReference type="AlphaFoldDB" id="A0A8E2JFR3"/>
<dbReference type="Pfam" id="PF00023">
    <property type="entry name" value="Ank"/>
    <property type="match status" value="1"/>
</dbReference>
<dbReference type="Pfam" id="PF12796">
    <property type="entry name" value="Ank_2"/>
    <property type="match status" value="1"/>
</dbReference>
<keyword evidence="2 3" id="KW-0040">ANK repeat</keyword>
<dbReference type="PROSITE" id="PS50297">
    <property type="entry name" value="ANK_REP_REGION"/>
    <property type="match status" value="3"/>
</dbReference>
<keyword evidence="5" id="KW-1185">Reference proteome</keyword>
<dbReference type="Proteomes" id="UP000250266">
    <property type="component" value="Unassembled WGS sequence"/>
</dbReference>
<dbReference type="SUPFAM" id="SSF48403">
    <property type="entry name" value="Ankyrin repeat"/>
    <property type="match status" value="1"/>
</dbReference>
<keyword evidence="1" id="KW-0677">Repeat</keyword>